<dbReference type="InterPro" id="IPR004155">
    <property type="entry name" value="PBS_lyase_HEAT"/>
</dbReference>
<organism evidence="3 4">
    <name type="scientific">Saccharopolyspora gregorii</name>
    <dbReference type="NCBI Taxonomy" id="33914"/>
    <lineage>
        <taxon>Bacteria</taxon>
        <taxon>Bacillati</taxon>
        <taxon>Actinomycetota</taxon>
        <taxon>Actinomycetes</taxon>
        <taxon>Pseudonocardiales</taxon>
        <taxon>Pseudonocardiaceae</taxon>
        <taxon>Saccharopolyspora</taxon>
    </lineage>
</organism>
<evidence type="ECO:0000313" key="3">
    <source>
        <dbReference type="EMBL" id="GAA3359659.1"/>
    </source>
</evidence>
<dbReference type="PANTHER" id="PTHR46844">
    <property type="entry name" value="SLR5058 PROTEIN"/>
    <property type="match status" value="1"/>
</dbReference>
<keyword evidence="4" id="KW-1185">Reference proteome</keyword>
<dbReference type="PROSITE" id="PS50837">
    <property type="entry name" value="NACHT"/>
    <property type="match status" value="1"/>
</dbReference>
<dbReference type="SMART" id="SM00567">
    <property type="entry name" value="EZ_HEAT"/>
    <property type="match status" value="12"/>
</dbReference>
<evidence type="ECO:0000259" key="2">
    <source>
        <dbReference type="PROSITE" id="PS50837"/>
    </source>
</evidence>
<dbReference type="Pfam" id="PF05729">
    <property type="entry name" value="NACHT"/>
    <property type="match status" value="1"/>
</dbReference>
<comment type="caution">
    <text evidence="3">The sequence shown here is derived from an EMBL/GenBank/DDBJ whole genome shotgun (WGS) entry which is preliminary data.</text>
</comment>
<dbReference type="PANTHER" id="PTHR46844:SF1">
    <property type="entry name" value="SLR5058 PROTEIN"/>
    <property type="match status" value="1"/>
</dbReference>
<feature type="domain" description="NACHT" evidence="2">
    <location>
        <begin position="91"/>
        <end position="226"/>
    </location>
</feature>
<dbReference type="SUPFAM" id="SSF52540">
    <property type="entry name" value="P-loop containing nucleoside triphosphate hydrolases"/>
    <property type="match status" value="1"/>
</dbReference>
<accession>A0ABP6RV48</accession>
<reference evidence="4" key="1">
    <citation type="journal article" date="2019" name="Int. J. Syst. Evol. Microbiol.">
        <title>The Global Catalogue of Microorganisms (GCM) 10K type strain sequencing project: providing services to taxonomists for standard genome sequencing and annotation.</title>
        <authorList>
            <consortium name="The Broad Institute Genomics Platform"/>
            <consortium name="The Broad Institute Genome Sequencing Center for Infectious Disease"/>
            <person name="Wu L."/>
            <person name="Ma J."/>
        </authorList>
    </citation>
    <scope>NUCLEOTIDE SEQUENCE [LARGE SCALE GENOMIC DNA]</scope>
    <source>
        <strain evidence="4">JCM 9687</strain>
    </source>
</reference>
<dbReference type="EMBL" id="BAAAYK010000038">
    <property type="protein sequence ID" value="GAA3359659.1"/>
    <property type="molecule type" value="Genomic_DNA"/>
</dbReference>
<dbReference type="Gene3D" id="3.40.50.300">
    <property type="entry name" value="P-loop containing nucleotide triphosphate hydrolases"/>
    <property type="match status" value="1"/>
</dbReference>
<dbReference type="InterPro" id="IPR007111">
    <property type="entry name" value="NACHT_NTPase"/>
</dbReference>
<dbReference type="InterPro" id="IPR027417">
    <property type="entry name" value="P-loop_NTPase"/>
</dbReference>
<proteinExistence type="predicted"/>
<evidence type="ECO:0000313" key="4">
    <source>
        <dbReference type="Proteomes" id="UP001500483"/>
    </source>
</evidence>
<dbReference type="InterPro" id="IPR011989">
    <property type="entry name" value="ARM-like"/>
</dbReference>
<gene>
    <name evidence="3" type="ORF">GCM10020366_36560</name>
</gene>
<protein>
    <recommendedName>
        <fullName evidence="2">NACHT domain-containing protein</fullName>
    </recommendedName>
</protein>
<evidence type="ECO:0000256" key="1">
    <source>
        <dbReference type="SAM" id="MobiDB-lite"/>
    </source>
</evidence>
<dbReference type="Gene3D" id="1.25.10.10">
    <property type="entry name" value="Leucine-rich Repeat Variant"/>
    <property type="match status" value="3"/>
</dbReference>
<dbReference type="SUPFAM" id="SSF48371">
    <property type="entry name" value="ARM repeat"/>
    <property type="match status" value="1"/>
</dbReference>
<feature type="compositionally biased region" description="Basic and acidic residues" evidence="1">
    <location>
        <begin position="43"/>
        <end position="63"/>
    </location>
</feature>
<feature type="region of interest" description="Disordered" evidence="1">
    <location>
        <begin position="36"/>
        <end position="101"/>
    </location>
</feature>
<feature type="compositionally biased region" description="Basic and acidic residues" evidence="1">
    <location>
        <begin position="82"/>
        <end position="91"/>
    </location>
</feature>
<sequence>MEIQSLLRAQIQAAEDLPYRLPGARRPSLATVYVRQELGSGTEETRSDQPPEHTPKLDEREQLMDVPRAPVSRSKVRPPSRAVREALDGEPHLLVTGGPGQGKSTLSLRLAAEAAAGWSSPHEGGTPLSEPVVPLRLTARELAARLDMSFPQALAEGVRAEYGALLRVPVDERLLSARVAGCRWLLLVDALDEVADGEERDRLVTVLAALASDPADSHRVIVTTRPIEGAALAPLQRIGCSRYELQPFDEEALRRFAENWFAEESSDHAHRFVEQVREAHLDELVQVPLLATIAAIIFQEHRDRPLPDNQYELYEAYLGFLRHGRPTGPGPFEEHRVGLLEHLGRTRLESDTSLSAAAQDWVQAHRTPGKLPPTWREDLTAFLTSVGPLVVHGRDLKFLHHSFAEHLAATAKARKLTEHFAPESDEFAELLHAALPEVSGRHARAVLLHYTRLRPTEADEVVQSLHAANFDQHLLAARLLARHVPASEHVVDAFLQTVRVWAMAPQDRAHDILEQASRAAHHPGLLGWLDDLMRDRRAPWRSRVEAATALAVRLRSDCDGDAIAMLRAAVDGSDASVEHRLVAAEALAQSSSHEQETAERGLRSVLHDPATDGASRRTAAVVLAALGERGRRDAVAALSGLISDDTTSTRDLVEAAMGLLEIDVEFHPRSAEIFRDVLQSPVRDFIGRRDAALGLSSLGTRHASEAADCLTGLATDRSHRFADRILAADALAALGPQHRVAAGELLSAMSAEPGLTDHSRWTCADSMSECGPHFREQAISQLRSIIADQRIADTRIKRFAAESLAELGPEFRTEAAHELERQTNDPRTSRSDYVRALGELAELGEPYRGPAVRLLRGAMTDYGVEPMERCVAAAELVRVVPDFHDEAATVLLALARDQFDRRVVFRAWQELLSLRTAFLAEGVAVLIGLIRSKDSGIEIQAVVTVASYVGHHAEFAQALETVLGDQTRSAMVRCSAARGLVRLGSRFHGSAVAGLRELLASDLPMELDLCYSVSPFTSVGIGLRAELAEALRTLVTESGASSDRMWHAVSAMNQLGHANGPEVERAVRAVIADEATGPDVRAKAAVFLARLYPEEHRELTRKVLEIGERLLPYQLSDAVFDLADLGAEVTTLLQSLLADGSAARSVRRTVASTLHQLHADAAPAALTELHSQAEDMHLGLSWRIDAITQLTELDPPSRSGELPLLRSLLDDKNSRLPDRCHAACVLASRHPEHAMTALAALRRFSTDSQLLPRERAVAVMWLDVLLPDQTDEMVRLALGSLHHPGFKARWYSILLDVLGRRMRQGIEHFLLLDHSVPLGDRMPDTNGWADLQVWQAAESAAREELTAPESLPSERVAAAAALATMSPRLRREARTVLARLAEQGHAPFAARRALADIDREQRERVRAQARDLHRDQAVPRHTRLRALRLLLDITDAATGTTAQSLREALADERMSDNAKMSILFALRHEDQLDQLRRLRDDECTSPPARWRAAKLLAAYTVEDRAIAAATLNSLATDTSLHAALRWRVADDLADLGDRGRSLAISALLSITDDETLPIIARADAARTLIVNAPGRRRTAMATLENLRSAENPLQRIQVLRAIGLLAPDDAIHELRAVANDDTLRPAARLRCAENLLDVRHDQRELAAATARTVALNAAAPRHVRIRAARALARWSEACKEEARELLRTLR</sequence>
<name>A0ABP6RV48_9PSEU</name>
<dbReference type="Proteomes" id="UP001500483">
    <property type="component" value="Unassembled WGS sequence"/>
</dbReference>
<dbReference type="InterPro" id="IPR016024">
    <property type="entry name" value="ARM-type_fold"/>
</dbReference>